<proteinExistence type="predicted"/>
<reference evidence="1 2" key="1">
    <citation type="submission" date="2015-06" db="EMBL/GenBank/DDBJ databases">
        <title>Genome sequence of the organohalide-respiring Dehalogenimonas alkenigignens type strain (IP3-3T).</title>
        <authorList>
            <person name="Key T.A."/>
            <person name="Richmond D.P."/>
            <person name="Bowman K.S."/>
            <person name="Cho Y.-J."/>
            <person name="Chun J."/>
            <person name="da Costa M.S."/>
            <person name="Rainey F.A."/>
            <person name="Moe W.M."/>
        </authorList>
    </citation>
    <scope>NUCLEOTIDE SEQUENCE [LARGE SCALE GENOMIC DNA]</scope>
    <source>
        <strain evidence="1 2">IP3-3</strain>
    </source>
</reference>
<dbReference type="AlphaFoldDB" id="A0A0W0GKL5"/>
<dbReference type="Proteomes" id="UP000053947">
    <property type="component" value="Unassembled WGS sequence"/>
</dbReference>
<evidence type="ECO:0000313" key="1">
    <source>
        <dbReference type="EMBL" id="KTB49080.1"/>
    </source>
</evidence>
<dbReference type="OrthoDB" id="165510at2"/>
<name>A0A0W0GKL5_9CHLR</name>
<comment type="caution">
    <text evidence="1">The sequence shown here is derived from an EMBL/GenBank/DDBJ whole genome shotgun (WGS) entry which is preliminary data.</text>
</comment>
<dbReference type="EMBL" id="LFDV01000002">
    <property type="protein sequence ID" value="KTB49080.1"/>
    <property type="molecule type" value="Genomic_DNA"/>
</dbReference>
<evidence type="ECO:0000313" key="2">
    <source>
        <dbReference type="Proteomes" id="UP000053947"/>
    </source>
</evidence>
<keyword evidence="2" id="KW-1185">Reference proteome</keyword>
<dbReference type="STRING" id="1217799.DEALK_19290"/>
<dbReference type="RefSeq" id="WP_058439977.1">
    <property type="nucleotide sequence ID" value="NZ_KQ758903.1"/>
</dbReference>
<organism evidence="1 2">
    <name type="scientific">Dehalogenimonas alkenigignens</name>
    <dbReference type="NCBI Taxonomy" id="1217799"/>
    <lineage>
        <taxon>Bacteria</taxon>
        <taxon>Bacillati</taxon>
        <taxon>Chloroflexota</taxon>
        <taxon>Dehalococcoidia</taxon>
        <taxon>Dehalococcoidales</taxon>
        <taxon>Dehalococcoidaceae</taxon>
        <taxon>Dehalogenimonas</taxon>
    </lineage>
</organism>
<accession>A0A0W0GKL5</accession>
<protein>
    <submittedName>
        <fullName evidence="1">Uncharacterized protein</fullName>
    </submittedName>
</protein>
<sequence>MFDFMQMASSPQSQEMMFRMMSRQMGQAPPEVRDAVARVEVIIKKGERGFELRLSRSDNAKVEEMTKQSVESWVDLLSRGFQAVGYKVKIYE</sequence>
<gene>
    <name evidence="1" type="ORF">DEALK_19290</name>
</gene>